<reference evidence="3" key="2">
    <citation type="journal article" date="2011" name="Stand. Genomic Sci.">
        <title>Complete genome sequence of Weeksella virosa type strain (9751T).</title>
        <authorList>
            <person name="Lang E."/>
            <person name="Teshima H."/>
            <person name="Lucas S."/>
            <person name="Lapidus A."/>
            <person name="Hammon N."/>
            <person name="Deshpande S."/>
            <person name="Nolan M."/>
            <person name="Cheng J."/>
            <person name="Pitluck S."/>
            <person name="Liolios K."/>
            <person name="Pagani I."/>
            <person name="Mikhailova N."/>
            <person name="Ivanova N."/>
            <person name="Mavromatis K."/>
            <person name="Pati A."/>
            <person name="Tapia R."/>
            <person name="Han C."/>
            <person name="Goodwin L."/>
            <person name="Chen A."/>
            <person name="Palaniappan K."/>
            <person name="Land M."/>
            <person name="Hauser L."/>
            <person name="Chang Y."/>
            <person name="Jeffries C."/>
            <person name="Brambilla E."/>
            <person name="Kopitz M."/>
            <person name="Rohde M."/>
            <person name="Goker M."/>
            <person name="Tindall B."/>
            <person name="Detter J."/>
            <person name="Woyke T."/>
            <person name="Bristow J."/>
            <person name="Eisen J."/>
            <person name="Markowitz V."/>
            <person name="Hugenholtz P."/>
            <person name="Klenk H."/>
            <person name="Kyrpides N."/>
        </authorList>
    </citation>
    <scope>NUCLEOTIDE SEQUENCE [LARGE SCALE GENOMIC DNA]</scope>
    <source>
        <strain evidence="3">ATCC 43766 / DSM 16922 / JCM 21250 / NBRC 16016 / NCTC 11634 / CL345/78</strain>
    </source>
</reference>
<dbReference type="KEGG" id="wvi:Weevi_1248"/>
<protein>
    <recommendedName>
        <fullName evidence="4">Lipopolysaccharide assembly protein A domain-containing protein</fullName>
    </recommendedName>
</protein>
<name>F0NXG2_WEEVC</name>
<evidence type="ECO:0000313" key="2">
    <source>
        <dbReference type="EMBL" id="ADX67952.1"/>
    </source>
</evidence>
<organism evidence="2 3">
    <name type="scientific">Weeksella virosa (strain ATCC 43766 / DSM 16922 / JCM 21250 / CCUG 30538 / CDC 9751 / IAM 14551 / NBRC 16016 / NCTC 11634 / CL345/78)</name>
    <dbReference type="NCBI Taxonomy" id="865938"/>
    <lineage>
        <taxon>Bacteria</taxon>
        <taxon>Pseudomonadati</taxon>
        <taxon>Bacteroidota</taxon>
        <taxon>Flavobacteriia</taxon>
        <taxon>Flavobacteriales</taxon>
        <taxon>Weeksellaceae</taxon>
        <taxon>Weeksella</taxon>
    </lineage>
</organism>
<sequence length="86" mass="9669">MKYTTIIGILLFAIGIGLFSFAELQLDRLFINKEFIVGIFLGSGLGFFLGGIVGWAYKRRKIKREEAIRKAAEAVVITEQKSEENN</sequence>
<dbReference type="Proteomes" id="UP000008641">
    <property type="component" value="Chromosome"/>
</dbReference>
<evidence type="ECO:0000313" key="3">
    <source>
        <dbReference type="Proteomes" id="UP000008641"/>
    </source>
</evidence>
<feature type="transmembrane region" description="Helical" evidence="1">
    <location>
        <begin position="36"/>
        <end position="57"/>
    </location>
</feature>
<dbReference type="HOGENOM" id="CLU_2497062_0_0_10"/>
<keyword evidence="1" id="KW-0472">Membrane</keyword>
<evidence type="ECO:0008006" key="4">
    <source>
        <dbReference type="Google" id="ProtNLM"/>
    </source>
</evidence>
<feature type="transmembrane region" description="Helical" evidence="1">
    <location>
        <begin position="7"/>
        <end position="24"/>
    </location>
</feature>
<dbReference type="EMBL" id="CP002455">
    <property type="protein sequence ID" value="ADX67952.1"/>
    <property type="molecule type" value="Genomic_DNA"/>
</dbReference>
<gene>
    <name evidence="2" type="ordered locus">Weevi_1248</name>
</gene>
<dbReference type="RefSeq" id="WP_013598342.1">
    <property type="nucleotide sequence ID" value="NC_015144.1"/>
</dbReference>
<reference evidence="2 3" key="1">
    <citation type="journal article" date="2011" name="Stand. Genomic Sci.">
        <title>Complete genome sequence of Weeksella virosa type strain (9751).</title>
        <authorList>
            <person name="Lang E."/>
            <person name="Teshima H."/>
            <person name="Lucas S."/>
            <person name="Lapidus A."/>
            <person name="Hammon N."/>
            <person name="Deshpande S."/>
            <person name="Nolan M."/>
            <person name="Cheng J.F."/>
            <person name="Pitluck S."/>
            <person name="Liolios K."/>
            <person name="Pagani I."/>
            <person name="Mikhailova N."/>
            <person name="Ivanova N."/>
            <person name="Mavromatis K."/>
            <person name="Pati A."/>
            <person name="Tapia R."/>
            <person name="Han C."/>
            <person name="Goodwin L."/>
            <person name="Chen A."/>
            <person name="Palaniappan K."/>
            <person name="Land M."/>
            <person name="Hauser L."/>
            <person name="Chang Y.J."/>
            <person name="Jeffries C.D."/>
            <person name="Brambilla E.M."/>
            <person name="Kopitz M."/>
            <person name="Rohde M."/>
            <person name="Goker M."/>
            <person name="Tindall B.J."/>
            <person name="Detter J.C."/>
            <person name="Woyke T."/>
            <person name="Bristow J."/>
            <person name="Eisen J.A."/>
            <person name="Markowitz V."/>
            <person name="Hugenholtz P."/>
            <person name="Klenk H.P."/>
            <person name="Kyrpides N.C."/>
        </authorList>
    </citation>
    <scope>NUCLEOTIDE SEQUENCE [LARGE SCALE GENOMIC DNA]</scope>
    <source>
        <strain evidence="3">ATCC 43766 / DSM 16922 / JCM 21250 / NBRC 16016 / NCTC 11634 / CL345/78</strain>
    </source>
</reference>
<dbReference type="AlphaFoldDB" id="F0NXG2"/>
<keyword evidence="1" id="KW-0812">Transmembrane</keyword>
<evidence type="ECO:0000256" key="1">
    <source>
        <dbReference type="SAM" id="Phobius"/>
    </source>
</evidence>
<dbReference type="eggNOG" id="ENOG502ZTUP">
    <property type="taxonomic scope" value="Bacteria"/>
</dbReference>
<accession>F0NXG2</accession>
<dbReference type="STRING" id="865938.Weevi_1248"/>
<keyword evidence="1" id="KW-1133">Transmembrane helix</keyword>
<proteinExistence type="predicted"/>
<keyword evidence="3" id="KW-1185">Reference proteome</keyword>